<reference evidence="1 2" key="1">
    <citation type="submission" date="2023-05" db="EMBL/GenBank/DDBJ databases">
        <title>Rombocin, a short stable natural nisin variant, displays selective antimicrobial activity against Listeria monocytogenes and employs dual mode of action to kill target bacterial strains.</title>
        <authorList>
            <person name="Wambui J."/>
            <person name="Stephan R."/>
            <person name="Kuipers O.P."/>
        </authorList>
    </citation>
    <scope>NUCLEOTIDE SEQUENCE [LARGE SCALE GENOMIC DNA]</scope>
    <source>
        <strain evidence="1 2">RC002</strain>
    </source>
</reference>
<comment type="caution">
    <text evidence="1">The sequence shown here is derived from an EMBL/GenBank/DDBJ whole genome shotgun (WGS) entry which is preliminary data.</text>
</comment>
<dbReference type="RefSeq" id="WP_284132939.1">
    <property type="nucleotide sequence ID" value="NZ_JASKYM010000005.1"/>
</dbReference>
<organism evidence="1 2">
    <name type="scientific">Romboutsia sedimentorum</name>
    <dbReference type="NCBI Taxonomy" id="1368474"/>
    <lineage>
        <taxon>Bacteria</taxon>
        <taxon>Bacillati</taxon>
        <taxon>Bacillota</taxon>
        <taxon>Clostridia</taxon>
        <taxon>Peptostreptococcales</taxon>
        <taxon>Peptostreptococcaceae</taxon>
        <taxon>Romboutsia</taxon>
    </lineage>
</organism>
<name>A0ABT7EAP9_9FIRM</name>
<gene>
    <name evidence="1" type="ORF">QOZ84_10595</name>
</gene>
<evidence type="ECO:0000313" key="1">
    <source>
        <dbReference type="EMBL" id="MDK2564000.1"/>
    </source>
</evidence>
<dbReference type="EMBL" id="JASKYM010000005">
    <property type="protein sequence ID" value="MDK2564000.1"/>
    <property type="molecule type" value="Genomic_DNA"/>
</dbReference>
<sequence length="106" mass="12587">MNERNRVNEAMQYLYIQMLNDGIMKEDRLQQIQYILDMISIFNDNKLDMIEDIIDNIKKFGYKEEHILALYSKLLTYITKSDSLLDIDYIVGKYNPNKEVDTLIGL</sequence>
<evidence type="ECO:0000313" key="2">
    <source>
        <dbReference type="Proteomes" id="UP001301012"/>
    </source>
</evidence>
<keyword evidence="2" id="KW-1185">Reference proteome</keyword>
<protein>
    <submittedName>
        <fullName evidence="1">Uncharacterized protein</fullName>
    </submittedName>
</protein>
<dbReference type="Proteomes" id="UP001301012">
    <property type="component" value="Unassembled WGS sequence"/>
</dbReference>
<accession>A0ABT7EAP9</accession>
<proteinExistence type="predicted"/>